<dbReference type="EMBL" id="BARS01001859">
    <property type="protein sequence ID" value="GAF77310.1"/>
    <property type="molecule type" value="Genomic_DNA"/>
</dbReference>
<feature type="non-terminal residue" evidence="1">
    <location>
        <position position="87"/>
    </location>
</feature>
<comment type="caution">
    <text evidence="1">The sequence shown here is derived from an EMBL/GenBank/DDBJ whole genome shotgun (WGS) entry which is preliminary data.</text>
</comment>
<dbReference type="AlphaFoldDB" id="X0TMH9"/>
<sequence length="87" mass="9422">MNARKATLYLTLLFPVLAVTVCAASQLSDQIVVNNADQVRQTSVRMDQDLVDSLAGLGPRVVLQYANELRPIALVAVPSSLQTLLDQ</sequence>
<protein>
    <submittedName>
        <fullName evidence="1">Uncharacterized protein</fullName>
    </submittedName>
</protein>
<accession>X0TMH9</accession>
<reference evidence="1" key="1">
    <citation type="journal article" date="2014" name="Front. Microbiol.">
        <title>High frequency of phylogenetically diverse reductive dehalogenase-homologous genes in deep subseafloor sedimentary metagenomes.</title>
        <authorList>
            <person name="Kawai M."/>
            <person name="Futagami T."/>
            <person name="Toyoda A."/>
            <person name="Takaki Y."/>
            <person name="Nishi S."/>
            <person name="Hori S."/>
            <person name="Arai W."/>
            <person name="Tsubouchi T."/>
            <person name="Morono Y."/>
            <person name="Uchiyama I."/>
            <person name="Ito T."/>
            <person name="Fujiyama A."/>
            <person name="Inagaki F."/>
            <person name="Takami H."/>
        </authorList>
    </citation>
    <scope>NUCLEOTIDE SEQUENCE</scope>
    <source>
        <strain evidence="1">Expedition CK06-06</strain>
    </source>
</reference>
<gene>
    <name evidence="1" type="ORF">S01H1_03403</name>
</gene>
<proteinExistence type="predicted"/>
<name>X0TMH9_9ZZZZ</name>
<evidence type="ECO:0000313" key="1">
    <source>
        <dbReference type="EMBL" id="GAF77310.1"/>
    </source>
</evidence>
<organism evidence="1">
    <name type="scientific">marine sediment metagenome</name>
    <dbReference type="NCBI Taxonomy" id="412755"/>
    <lineage>
        <taxon>unclassified sequences</taxon>
        <taxon>metagenomes</taxon>
        <taxon>ecological metagenomes</taxon>
    </lineage>
</organism>